<dbReference type="Proteomes" id="UP001140510">
    <property type="component" value="Unassembled WGS sequence"/>
</dbReference>
<name>A0A9W8Z6V4_9PLEO</name>
<organism evidence="1 2">
    <name type="scientific">Didymella pomorum</name>
    <dbReference type="NCBI Taxonomy" id="749634"/>
    <lineage>
        <taxon>Eukaryota</taxon>
        <taxon>Fungi</taxon>
        <taxon>Dikarya</taxon>
        <taxon>Ascomycota</taxon>
        <taxon>Pezizomycotina</taxon>
        <taxon>Dothideomycetes</taxon>
        <taxon>Pleosporomycetidae</taxon>
        <taxon>Pleosporales</taxon>
        <taxon>Pleosporineae</taxon>
        <taxon>Didymellaceae</taxon>
        <taxon>Didymella</taxon>
    </lineage>
</organism>
<gene>
    <name evidence="1" type="ORF">N0V91_009639</name>
</gene>
<sequence>MTAQDVATAANEGLGLYVELRNDSISRSQAARFGNRNFHTQEYIDSYKVRTPFHLREAMRVPVQQTSDANAIEISSSSTLRITLAFSTNTIPYKPIVLPNGTISTSPPYHSTASQPAFIPYRPTFEPPSTTQAARSGSKGRQRHAALFAHLSAELREDGGSWEDVVRECRMGRGGYNAPC</sequence>
<dbReference type="OrthoDB" id="3788024at2759"/>
<comment type="caution">
    <text evidence="1">The sequence shown here is derived from an EMBL/GenBank/DDBJ whole genome shotgun (WGS) entry which is preliminary data.</text>
</comment>
<evidence type="ECO:0000313" key="1">
    <source>
        <dbReference type="EMBL" id="KAJ4399182.1"/>
    </source>
</evidence>
<protein>
    <submittedName>
        <fullName evidence="1">Uncharacterized protein</fullName>
    </submittedName>
</protein>
<dbReference type="AlphaFoldDB" id="A0A9W8Z6V4"/>
<proteinExistence type="predicted"/>
<accession>A0A9W8Z6V4</accession>
<dbReference type="EMBL" id="JAPEVA010000112">
    <property type="protein sequence ID" value="KAJ4399182.1"/>
    <property type="molecule type" value="Genomic_DNA"/>
</dbReference>
<evidence type="ECO:0000313" key="2">
    <source>
        <dbReference type="Proteomes" id="UP001140510"/>
    </source>
</evidence>
<keyword evidence="2" id="KW-1185">Reference proteome</keyword>
<reference evidence="1" key="1">
    <citation type="submission" date="2022-10" db="EMBL/GenBank/DDBJ databases">
        <title>Tapping the CABI collections for fungal endophytes: first genome assemblies for Collariella, Neodidymelliopsis, Ascochyta clinopodiicola, Didymella pomorum, Didymosphaeria variabile, Neocosmospora piperis and Neocucurbitaria cava.</title>
        <authorList>
            <person name="Hill R."/>
        </authorList>
    </citation>
    <scope>NUCLEOTIDE SEQUENCE</scope>
    <source>
        <strain evidence="1">IMI 355091</strain>
    </source>
</reference>